<dbReference type="EnsemblMetazoa" id="AFUN009264-RA">
    <property type="protein sequence ID" value="AFUN009264-PA"/>
    <property type="gene ID" value="AFUN009264"/>
</dbReference>
<dbReference type="STRING" id="62324.A0A182RSL4"/>
<dbReference type="InterPro" id="IPR050333">
    <property type="entry name" value="SLRP"/>
</dbReference>
<dbReference type="Gene3D" id="3.80.10.10">
    <property type="entry name" value="Ribonuclease Inhibitor"/>
    <property type="match status" value="2"/>
</dbReference>
<dbReference type="InterPro" id="IPR032675">
    <property type="entry name" value="LRR_dom_sf"/>
</dbReference>
<reference evidence="3" key="1">
    <citation type="submission" date="2020-05" db="UniProtKB">
        <authorList>
            <consortium name="EnsemblMetazoa"/>
        </authorList>
    </citation>
    <scope>IDENTIFICATION</scope>
    <source>
        <strain evidence="3">FUMOZ</strain>
    </source>
</reference>
<dbReference type="VEuPathDB" id="VectorBase:AFUN009264"/>
<dbReference type="Pfam" id="PF13855">
    <property type="entry name" value="LRR_8"/>
    <property type="match status" value="2"/>
</dbReference>
<dbReference type="PANTHER" id="PTHR45712">
    <property type="entry name" value="AGAP008170-PA"/>
    <property type="match status" value="1"/>
</dbReference>
<evidence type="ECO:0000256" key="2">
    <source>
        <dbReference type="ARBA" id="ARBA00022737"/>
    </source>
</evidence>
<dbReference type="PANTHER" id="PTHR45712:SF22">
    <property type="entry name" value="INSULIN-LIKE GROWTH FACTOR-BINDING PROTEIN COMPLEX ACID LABILE SUBUNIT"/>
    <property type="match status" value="1"/>
</dbReference>
<organism evidence="3">
    <name type="scientific">Anopheles funestus</name>
    <name type="common">African malaria mosquito</name>
    <dbReference type="NCBI Taxonomy" id="62324"/>
    <lineage>
        <taxon>Eukaryota</taxon>
        <taxon>Metazoa</taxon>
        <taxon>Ecdysozoa</taxon>
        <taxon>Arthropoda</taxon>
        <taxon>Hexapoda</taxon>
        <taxon>Insecta</taxon>
        <taxon>Pterygota</taxon>
        <taxon>Neoptera</taxon>
        <taxon>Endopterygota</taxon>
        <taxon>Diptera</taxon>
        <taxon>Nematocera</taxon>
        <taxon>Culicoidea</taxon>
        <taxon>Culicidae</taxon>
        <taxon>Anophelinae</taxon>
        <taxon>Anopheles</taxon>
    </lineage>
</organism>
<proteinExistence type="predicted"/>
<evidence type="ECO:0000313" key="3">
    <source>
        <dbReference type="EnsemblMetazoa" id="AFUN009264-PA"/>
    </source>
</evidence>
<dbReference type="SMART" id="SM00369">
    <property type="entry name" value="LRR_TYP"/>
    <property type="match status" value="6"/>
</dbReference>
<dbReference type="VEuPathDB" id="VectorBase:AFUN2_001680"/>
<dbReference type="SUPFAM" id="SSF52058">
    <property type="entry name" value="L domain-like"/>
    <property type="match status" value="1"/>
</dbReference>
<evidence type="ECO:0008006" key="4">
    <source>
        <dbReference type="Google" id="ProtNLM"/>
    </source>
</evidence>
<dbReference type="InterPro" id="IPR003591">
    <property type="entry name" value="Leu-rich_rpt_typical-subtyp"/>
</dbReference>
<dbReference type="InterPro" id="IPR001611">
    <property type="entry name" value="Leu-rich_rpt"/>
</dbReference>
<keyword evidence="2" id="KW-0677">Repeat</keyword>
<protein>
    <recommendedName>
        <fullName evidence="4">Leucine rich immune protein (Coil-less)</fullName>
    </recommendedName>
</protein>
<dbReference type="AlphaFoldDB" id="A0A182RSL4"/>
<name>A0A182RSL4_ANOFN</name>
<dbReference type="GO" id="GO:0005615">
    <property type="term" value="C:extracellular space"/>
    <property type="evidence" value="ECO:0007669"/>
    <property type="project" value="TreeGrafter"/>
</dbReference>
<sequence>MITVAAPNYQLISLEIKHASLARISDTFRNLRGIQFLILEIGALETLSLDPFVNSPQLLSLGCSVNRISQLIPSRNASLILPITDLMLAYNLLESISGDFFRPLRMLQYVTLDSNRIQCIEGSPISLPQVRYISLVRNQLSQLDVSEWHVPRLIEIYLESNNLTRVPAGIERLPNLTTLVLQNNLLKVVDLRRFDGWTKLIKIDLSGNRLRNVVVSGTGRISLPNVVMVHLSNNQLTQLEYARWDFPQLTTLTIALNEFQRLPDLFQIFPKLKRVIALHNPLHCSTVRQWEQYIVDFKLSVDTTAFGMPCITNAMLKLPSGRELCCVE</sequence>
<evidence type="ECO:0000256" key="1">
    <source>
        <dbReference type="ARBA" id="ARBA00022614"/>
    </source>
</evidence>
<accession>A0A182RSL4</accession>
<keyword evidence="1" id="KW-0433">Leucine-rich repeat</keyword>